<evidence type="ECO:0000256" key="4">
    <source>
        <dbReference type="ARBA" id="ARBA00023136"/>
    </source>
</evidence>
<evidence type="ECO:0000256" key="1">
    <source>
        <dbReference type="ARBA" id="ARBA00004141"/>
    </source>
</evidence>
<dbReference type="PANTHER" id="PTHR38480:SF1">
    <property type="entry name" value="SLR0254 PROTEIN"/>
    <property type="match status" value="1"/>
</dbReference>
<evidence type="ECO:0000256" key="5">
    <source>
        <dbReference type="SAM" id="Phobius"/>
    </source>
</evidence>
<keyword evidence="8" id="KW-1185">Reference proteome</keyword>
<keyword evidence="2 5" id="KW-0812">Transmembrane</keyword>
<keyword evidence="3 5" id="KW-1133">Transmembrane helix</keyword>
<dbReference type="InterPro" id="IPR010432">
    <property type="entry name" value="RDD"/>
</dbReference>
<gene>
    <name evidence="7" type="ORF">Voc01_043000</name>
</gene>
<dbReference type="EMBL" id="BOPH01000061">
    <property type="protein sequence ID" value="GIJ69383.1"/>
    <property type="molecule type" value="Genomic_DNA"/>
</dbReference>
<evidence type="ECO:0000256" key="2">
    <source>
        <dbReference type="ARBA" id="ARBA00022692"/>
    </source>
</evidence>
<comment type="caution">
    <text evidence="7">The sequence shown here is derived from an EMBL/GenBank/DDBJ whole genome shotgun (WGS) entry which is preliminary data.</text>
</comment>
<evidence type="ECO:0000313" key="7">
    <source>
        <dbReference type="EMBL" id="GIJ69383.1"/>
    </source>
</evidence>
<keyword evidence="4 5" id="KW-0472">Membrane</keyword>
<dbReference type="AlphaFoldDB" id="A0A8J3ZWF0"/>
<evidence type="ECO:0000259" key="6">
    <source>
        <dbReference type="Pfam" id="PF06271"/>
    </source>
</evidence>
<dbReference type="GO" id="GO:0016020">
    <property type="term" value="C:membrane"/>
    <property type="evidence" value="ECO:0007669"/>
    <property type="project" value="UniProtKB-SubCell"/>
</dbReference>
<feature type="domain" description="RDD" evidence="6">
    <location>
        <begin position="38"/>
        <end position="176"/>
    </location>
</feature>
<proteinExistence type="predicted"/>
<evidence type="ECO:0000313" key="8">
    <source>
        <dbReference type="Proteomes" id="UP000635606"/>
    </source>
</evidence>
<dbReference type="Proteomes" id="UP000635606">
    <property type="component" value="Unassembled WGS sequence"/>
</dbReference>
<feature type="transmembrane region" description="Helical" evidence="5">
    <location>
        <begin position="144"/>
        <end position="163"/>
    </location>
</feature>
<dbReference type="RefSeq" id="WP_239160370.1">
    <property type="nucleotide sequence ID" value="NZ_BOPH01000061.1"/>
</dbReference>
<organism evidence="7 8">
    <name type="scientific">Virgisporangium ochraceum</name>
    <dbReference type="NCBI Taxonomy" id="65505"/>
    <lineage>
        <taxon>Bacteria</taxon>
        <taxon>Bacillati</taxon>
        <taxon>Actinomycetota</taxon>
        <taxon>Actinomycetes</taxon>
        <taxon>Micromonosporales</taxon>
        <taxon>Micromonosporaceae</taxon>
        <taxon>Virgisporangium</taxon>
    </lineage>
</organism>
<evidence type="ECO:0000256" key="3">
    <source>
        <dbReference type="ARBA" id="ARBA00022989"/>
    </source>
</evidence>
<accession>A0A8J3ZWF0</accession>
<reference evidence="7" key="1">
    <citation type="submission" date="2021-01" db="EMBL/GenBank/DDBJ databases">
        <title>Whole genome shotgun sequence of Virgisporangium ochraceum NBRC 16418.</title>
        <authorList>
            <person name="Komaki H."/>
            <person name="Tamura T."/>
        </authorList>
    </citation>
    <scope>NUCLEOTIDE SEQUENCE</scope>
    <source>
        <strain evidence="7">NBRC 16418</strain>
    </source>
</reference>
<feature type="transmembrane region" description="Helical" evidence="5">
    <location>
        <begin position="45"/>
        <end position="73"/>
    </location>
</feature>
<feature type="transmembrane region" description="Helical" evidence="5">
    <location>
        <begin position="80"/>
        <end position="100"/>
    </location>
</feature>
<comment type="subcellular location">
    <subcellularLocation>
        <location evidence="1">Membrane</location>
        <topology evidence="1">Multi-pass membrane protein</topology>
    </subcellularLocation>
</comment>
<protein>
    <recommendedName>
        <fullName evidence="6">RDD domain-containing protein</fullName>
    </recommendedName>
</protein>
<name>A0A8J3ZWF0_9ACTN</name>
<dbReference type="Pfam" id="PF06271">
    <property type="entry name" value="RDD"/>
    <property type="match status" value="1"/>
</dbReference>
<sequence>MAVTHPFTAPVPVEASAPATSGDERLVSGEAVELDVRVARLGSRALALLIDIIVQVVLLYMLLFAASIGLLLISGYVDEALVFAVMISIVVLVLVGYPTLQETLFRGRTLGKLAIGLRVVRTDGGPIQFRHALTRALVSVTLEWPGLILAPLTWVVSLGVMLAQPQGRRLGDLAAGTLVIHDRTPAAWGWIPAMPPPLMRWAPLLDLTGLSDDLALAVRHFLSRNRDIKEPARSRLGQQLAAEVAACTTPPPPPGVPGWAYLAAVLAERHRRAALRLAAARQLSSTVWTAVGPPTPAPRVKRRHRRS</sequence>
<dbReference type="PANTHER" id="PTHR38480">
    <property type="entry name" value="SLR0254 PROTEIN"/>
    <property type="match status" value="1"/>
</dbReference>